<keyword evidence="3 6" id="KW-0812">Transmembrane</keyword>
<keyword evidence="8" id="KW-1185">Reference proteome</keyword>
<dbReference type="InterPro" id="IPR011701">
    <property type="entry name" value="MFS"/>
</dbReference>
<evidence type="ECO:0000256" key="5">
    <source>
        <dbReference type="ARBA" id="ARBA00023136"/>
    </source>
</evidence>
<evidence type="ECO:0000256" key="6">
    <source>
        <dbReference type="SAM" id="Phobius"/>
    </source>
</evidence>
<evidence type="ECO:0000256" key="3">
    <source>
        <dbReference type="ARBA" id="ARBA00022692"/>
    </source>
</evidence>
<evidence type="ECO:0000313" key="7">
    <source>
        <dbReference type="EMBL" id="KAF7727464.1"/>
    </source>
</evidence>
<organism evidence="7 8">
    <name type="scientific">Apophysomyces ossiformis</name>
    <dbReference type="NCBI Taxonomy" id="679940"/>
    <lineage>
        <taxon>Eukaryota</taxon>
        <taxon>Fungi</taxon>
        <taxon>Fungi incertae sedis</taxon>
        <taxon>Mucoromycota</taxon>
        <taxon>Mucoromycotina</taxon>
        <taxon>Mucoromycetes</taxon>
        <taxon>Mucorales</taxon>
        <taxon>Mucorineae</taxon>
        <taxon>Mucoraceae</taxon>
        <taxon>Apophysomyces</taxon>
    </lineage>
</organism>
<dbReference type="GO" id="GO:0005886">
    <property type="term" value="C:plasma membrane"/>
    <property type="evidence" value="ECO:0007669"/>
    <property type="project" value="TreeGrafter"/>
</dbReference>
<keyword evidence="4 6" id="KW-1133">Transmembrane helix</keyword>
<dbReference type="GO" id="GO:0022857">
    <property type="term" value="F:transmembrane transporter activity"/>
    <property type="evidence" value="ECO:0007669"/>
    <property type="project" value="InterPro"/>
</dbReference>
<comment type="caution">
    <text evidence="7">The sequence shown here is derived from an EMBL/GenBank/DDBJ whole genome shotgun (WGS) entry which is preliminary data.</text>
</comment>
<feature type="transmembrane region" description="Helical" evidence="6">
    <location>
        <begin position="201"/>
        <end position="220"/>
    </location>
</feature>
<feature type="transmembrane region" description="Helical" evidence="6">
    <location>
        <begin position="100"/>
        <end position="118"/>
    </location>
</feature>
<dbReference type="Proteomes" id="UP000605846">
    <property type="component" value="Unassembled WGS sequence"/>
</dbReference>
<feature type="transmembrane region" description="Helical" evidence="6">
    <location>
        <begin position="65"/>
        <end position="88"/>
    </location>
</feature>
<feature type="transmembrane region" description="Helical" evidence="6">
    <location>
        <begin position="16"/>
        <end position="44"/>
    </location>
</feature>
<dbReference type="OrthoDB" id="440553at2759"/>
<evidence type="ECO:0000256" key="1">
    <source>
        <dbReference type="ARBA" id="ARBA00004141"/>
    </source>
</evidence>
<evidence type="ECO:0000256" key="2">
    <source>
        <dbReference type="ARBA" id="ARBA00022448"/>
    </source>
</evidence>
<sequence length="324" mass="36353">MPNEDEPYVILSKTKVLALVLTLSFVNVLFGIAANLYVPSLEVVRRVSPRGRMRYVPNKRKDLHVSVEAINLSITVNFLAQALSPTIFGSLADVWGRRPIYVPVLVLFTIACVGVALTPYYWLLLVFRVIHGISMSTTVTVAIFVPETLRSLVGNGSGYANPSLYQWWTRRGTVEENVATCRPLKLSDFTAPFRLLLEPDVLVSLIFNGLHYSTIIFYSVMNSHLFATQYGLSTLQIGLTQLSSAIGSISMLLVHGKLLDRDYQLMKKKNLPDAEFPIHWARLRSVWVLALLVQIILVVYGWCAQIHVPLPVLLTLLFISKRAK</sequence>
<gene>
    <name evidence="7" type="ORF">EC973_007533</name>
</gene>
<evidence type="ECO:0000256" key="4">
    <source>
        <dbReference type="ARBA" id="ARBA00022989"/>
    </source>
</evidence>
<evidence type="ECO:0000313" key="8">
    <source>
        <dbReference type="Proteomes" id="UP000605846"/>
    </source>
</evidence>
<dbReference type="PANTHER" id="PTHR23502:SF51">
    <property type="entry name" value="QUINIDINE RESISTANCE PROTEIN 1-RELATED"/>
    <property type="match status" value="1"/>
</dbReference>
<dbReference type="SUPFAM" id="SSF103473">
    <property type="entry name" value="MFS general substrate transporter"/>
    <property type="match status" value="1"/>
</dbReference>
<keyword evidence="5 6" id="KW-0472">Membrane</keyword>
<proteinExistence type="predicted"/>
<dbReference type="Gene3D" id="1.20.1720.10">
    <property type="entry name" value="Multidrug resistance protein D"/>
    <property type="match status" value="1"/>
</dbReference>
<name>A0A8H7BUM0_9FUNG</name>
<keyword evidence="2" id="KW-0813">Transport</keyword>
<evidence type="ECO:0008006" key="9">
    <source>
        <dbReference type="Google" id="ProtNLM"/>
    </source>
</evidence>
<accession>A0A8H7BUM0</accession>
<dbReference type="PANTHER" id="PTHR23502">
    <property type="entry name" value="MAJOR FACILITATOR SUPERFAMILY"/>
    <property type="match status" value="1"/>
</dbReference>
<dbReference type="Pfam" id="PF07690">
    <property type="entry name" value="MFS_1"/>
    <property type="match status" value="1"/>
</dbReference>
<reference evidence="7" key="1">
    <citation type="submission" date="2020-01" db="EMBL/GenBank/DDBJ databases">
        <title>Genome Sequencing of Three Apophysomyces-Like Fungal Strains Confirms a Novel Fungal Genus in the Mucoromycota with divergent Burkholderia-like Endosymbiotic Bacteria.</title>
        <authorList>
            <person name="Stajich J.E."/>
            <person name="Macias A.M."/>
            <person name="Carter-House D."/>
            <person name="Lovett B."/>
            <person name="Kasson L.R."/>
            <person name="Berry K."/>
            <person name="Grigoriev I."/>
            <person name="Chang Y."/>
            <person name="Spatafora J."/>
            <person name="Kasson M.T."/>
        </authorList>
    </citation>
    <scope>NUCLEOTIDE SEQUENCE</scope>
    <source>
        <strain evidence="7">NRRL A-21654</strain>
    </source>
</reference>
<dbReference type="AlphaFoldDB" id="A0A8H7BUM0"/>
<feature type="transmembrane region" description="Helical" evidence="6">
    <location>
        <begin position="232"/>
        <end position="254"/>
    </location>
</feature>
<comment type="subcellular location">
    <subcellularLocation>
        <location evidence="1">Membrane</location>
        <topology evidence="1">Multi-pass membrane protein</topology>
    </subcellularLocation>
</comment>
<dbReference type="InterPro" id="IPR036259">
    <property type="entry name" value="MFS_trans_sf"/>
</dbReference>
<feature type="transmembrane region" description="Helical" evidence="6">
    <location>
        <begin position="286"/>
        <end position="319"/>
    </location>
</feature>
<dbReference type="EMBL" id="JABAYA010000056">
    <property type="protein sequence ID" value="KAF7727464.1"/>
    <property type="molecule type" value="Genomic_DNA"/>
</dbReference>
<protein>
    <recommendedName>
        <fullName evidence="9">Major facilitator superfamily (MFS) profile domain-containing protein</fullName>
    </recommendedName>
</protein>